<evidence type="ECO:0000256" key="7">
    <source>
        <dbReference type="RuleBase" id="RU363032"/>
    </source>
</evidence>
<dbReference type="InterPro" id="IPR000515">
    <property type="entry name" value="MetI-like"/>
</dbReference>
<dbReference type="InterPro" id="IPR035906">
    <property type="entry name" value="MetI-like_sf"/>
</dbReference>
<dbReference type="Proteomes" id="UP000584867">
    <property type="component" value="Unassembled WGS sequence"/>
</dbReference>
<sequence length="246" mass="26667">MILRFLKKSWAVILLLLLWQIGVMTSNYNSIVVVSPLSVLQDLTLHASVYIVPALWTTGFALGGLLLGMLAGLALAIICWTSKLLSGLLQSSALLLTATPIVCLIPILARLFGYQSRTELLTVAIMTFFPSFVYAGSGLRRLPPRSPELFHALHASRWKRLVLLALPAAIPELAVALRVGTAYSILVTVVAEFLMQTGGLGDMFAVTMQQFNLHRALGASVIAMALSTALYEASSGLEKQVRLRFA</sequence>
<reference evidence="9 10" key="1">
    <citation type="submission" date="2020-08" db="EMBL/GenBank/DDBJ databases">
        <title>Genomic Encyclopedia of Type Strains, Phase IV (KMG-V): Genome sequencing to study the core and pangenomes of soil and plant-associated prokaryotes.</title>
        <authorList>
            <person name="Whitman W."/>
        </authorList>
    </citation>
    <scope>NUCLEOTIDE SEQUENCE [LARGE SCALE GENOMIC DNA]</scope>
    <source>
        <strain evidence="9 10">X5P3</strain>
    </source>
</reference>
<dbReference type="PROSITE" id="PS50928">
    <property type="entry name" value="ABC_TM1"/>
    <property type="match status" value="1"/>
</dbReference>
<dbReference type="EMBL" id="JACHIO010000021">
    <property type="protein sequence ID" value="MBB5065956.1"/>
    <property type="molecule type" value="Genomic_DNA"/>
</dbReference>
<dbReference type="PANTHER" id="PTHR30151">
    <property type="entry name" value="ALKANE SULFONATE ABC TRANSPORTER-RELATED, MEMBRANE SUBUNIT"/>
    <property type="match status" value="1"/>
</dbReference>
<keyword evidence="5 7" id="KW-1133">Transmembrane helix</keyword>
<gene>
    <name evidence="9" type="ORF">HDF15_004326</name>
</gene>
<accession>A0A7W8EBQ4</accession>
<feature type="domain" description="ABC transmembrane type-1" evidence="8">
    <location>
        <begin position="54"/>
        <end position="234"/>
    </location>
</feature>
<keyword evidence="4 7" id="KW-0812">Transmembrane</keyword>
<keyword evidence="6 7" id="KW-0472">Membrane</keyword>
<dbReference type="SUPFAM" id="SSF161098">
    <property type="entry name" value="MetI-like"/>
    <property type="match status" value="1"/>
</dbReference>
<keyword evidence="3" id="KW-1003">Cell membrane</keyword>
<organism evidence="9 10">
    <name type="scientific">Granulicella mallensis</name>
    <dbReference type="NCBI Taxonomy" id="940614"/>
    <lineage>
        <taxon>Bacteria</taxon>
        <taxon>Pseudomonadati</taxon>
        <taxon>Acidobacteriota</taxon>
        <taxon>Terriglobia</taxon>
        <taxon>Terriglobales</taxon>
        <taxon>Acidobacteriaceae</taxon>
        <taxon>Granulicella</taxon>
    </lineage>
</organism>
<dbReference type="GO" id="GO:0005886">
    <property type="term" value="C:plasma membrane"/>
    <property type="evidence" value="ECO:0007669"/>
    <property type="project" value="UniProtKB-SubCell"/>
</dbReference>
<protein>
    <submittedName>
        <fullName evidence="9">ABC-type nitrate/sulfonate/bicarbonate transport system permease component</fullName>
    </submittedName>
</protein>
<comment type="similarity">
    <text evidence="7">Belongs to the binding-protein-dependent transport system permease family.</text>
</comment>
<name>A0A7W8EBQ4_9BACT</name>
<evidence type="ECO:0000256" key="3">
    <source>
        <dbReference type="ARBA" id="ARBA00022475"/>
    </source>
</evidence>
<evidence type="ECO:0000256" key="6">
    <source>
        <dbReference type="ARBA" id="ARBA00023136"/>
    </source>
</evidence>
<feature type="transmembrane region" description="Helical" evidence="7">
    <location>
        <begin position="49"/>
        <end position="81"/>
    </location>
</feature>
<evidence type="ECO:0000256" key="4">
    <source>
        <dbReference type="ARBA" id="ARBA00022692"/>
    </source>
</evidence>
<evidence type="ECO:0000313" key="9">
    <source>
        <dbReference type="EMBL" id="MBB5065956.1"/>
    </source>
</evidence>
<evidence type="ECO:0000313" key="10">
    <source>
        <dbReference type="Proteomes" id="UP000584867"/>
    </source>
</evidence>
<dbReference type="Gene3D" id="1.10.3720.10">
    <property type="entry name" value="MetI-like"/>
    <property type="match status" value="1"/>
</dbReference>
<comment type="caution">
    <text evidence="9">The sequence shown here is derived from an EMBL/GenBank/DDBJ whole genome shotgun (WGS) entry which is preliminary data.</text>
</comment>
<evidence type="ECO:0000256" key="5">
    <source>
        <dbReference type="ARBA" id="ARBA00022989"/>
    </source>
</evidence>
<dbReference type="PANTHER" id="PTHR30151:SF0">
    <property type="entry name" value="ABC TRANSPORTER PERMEASE PROTEIN MJ0413-RELATED"/>
    <property type="match status" value="1"/>
</dbReference>
<comment type="subcellular location">
    <subcellularLocation>
        <location evidence="1 7">Cell membrane</location>
        <topology evidence="1 7">Multi-pass membrane protein</topology>
    </subcellularLocation>
</comment>
<feature type="transmembrane region" description="Helical" evidence="7">
    <location>
        <begin position="120"/>
        <end position="140"/>
    </location>
</feature>
<dbReference type="GO" id="GO:0055085">
    <property type="term" value="P:transmembrane transport"/>
    <property type="evidence" value="ECO:0007669"/>
    <property type="project" value="InterPro"/>
</dbReference>
<evidence type="ECO:0000256" key="1">
    <source>
        <dbReference type="ARBA" id="ARBA00004651"/>
    </source>
</evidence>
<feature type="transmembrane region" description="Helical" evidence="7">
    <location>
        <begin position="93"/>
        <end position="114"/>
    </location>
</feature>
<dbReference type="RefSeq" id="WP_184259089.1">
    <property type="nucleotide sequence ID" value="NZ_JACHIO010000021.1"/>
</dbReference>
<dbReference type="Pfam" id="PF00528">
    <property type="entry name" value="BPD_transp_1"/>
    <property type="match status" value="1"/>
</dbReference>
<proteinExistence type="inferred from homology"/>
<dbReference type="AlphaFoldDB" id="A0A7W8EBQ4"/>
<keyword evidence="2 7" id="KW-0813">Transport</keyword>
<evidence type="ECO:0000259" key="8">
    <source>
        <dbReference type="PROSITE" id="PS50928"/>
    </source>
</evidence>
<evidence type="ECO:0000256" key="2">
    <source>
        <dbReference type="ARBA" id="ARBA00022448"/>
    </source>
</evidence>